<dbReference type="SMART" id="SM00014">
    <property type="entry name" value="acidPPc"/>
    <property type="match status" value="1"/>
</dbReference>
<feature type="transmembrane region" description="Helical" evidence="1">
    <location>
        <begin position="101"/>
        <end position="121"/>
    </location>
</feature>
<feature type="domain" description="Phosphatidic acid phosphatase type 2/haloperoxidase" evidence="2">
    <location>
        <begin position="58"/>
        <end position="167"/>
    </location>
</feature>
<dbReference type="Pfam" id="PF01569">
    <property type="entry name" value="PAP2"/>
    <property type="match status" value="1"/>
</dbReference>
<dbReference type="PANTHER" id="PTHR14969:SF13">
    <property type="entry name" value="AT30094P"/>
    <property type="match status" value="1"/>
</dbReference>
<protein>
    <recommendedName>
        <fullName evidence="2">Phosphatidic acid phosphatase type 2/haloperoxidase domain-containing protein</fullName>
    </recommendedName>
</protein>
<dbReference type="RefSeq" id="WP_013544892.1">
    <property type="nucleotide sequence ID" value="NC_014932.1"/>
</dbReference>
<sequence length="195" mass="22594">MNFLHQIDIALFEMLASNHQTHLVLVWFGIICAKFLIYIIPIHICVLWFCGRYTGRRIVLSICVSICIALFVGYIISLIYYRPRPFVAGLVQPLIKHRETASFPSNHALIIVSYFVSLYLYRYKVASKFALIFLLLICWGRVFTGVHYPLDVLAGVVLGSLISWFIIRFVASYFPQFLYQIPPLKYNFHIGIHSK</sequence>
<proteinExistence type="predicted"/>
<dbReference type="AlphaFoldDB" id="E6YH91"/>
<evidence type="ECO:0000256" key="1">
    <source>
        <dbReference type="SAM" id="Phobius"/>
    </source>
</evidence>
<dbReference type="HOGENOM" id="CLU_072573_8_2_5"/>
<reference evidence="4" key="1">
    <citation type="submission" date="2009-11" db="EMBL/GenBank/DDBJ databases">
        <title>Genome sequencing of Bartonella species and comparative genomics.</title>
        <authorList>
            <person name="Engel P."/>
            <person name="Salzburger W."/>
            <person name="Marius L."/>
            <person name="Chao-Chin C."/>
            <person name="Soichi M."/>
            <person name="Christa L."/>
            <person name="Alexandra C."/>
            <person name="Aurelie L."/>
            <person name="Claudine M."/>
            <person name="Stephan S.C."/>
            <person name="Christoph D."/>
        </authorList>
    </citation>
    <scope>NUCLEOTIDE SEQUENCE [LARGE SCALE GENOMIC DNA]</scope>
    <source>
        <strain evidence="4">CIP 104772 / 73</strain>
    </source>
</reference>
<dbReference type="KEGG" id="bcd:BARCL_0548"/>
<gene>
    <name evidence="3" type="ordered locus">BARCL_0548</name>
</gene>
<dbReference type="STRING" id="696125.BARCL_0548"/>
<dbReference type="Gene3D" id="1.20.144.10">
    <property type="entry name" value="Phosphatidic acid phosphatase type 2/haloperoxidase"/>
    <property type="match status" value="1"/>
</dbReference>
<keyword evidence="1" id="KW-0472">Membrane</keyword>
<keyword evidence="4" id="KW-1185">Reference proteome</keyword>
<evidence type="ECO:0000313" key="3">
    <source>
        <dbReference type="EMBL" id="CBI76229.1"/>
    </source>
</evidence>
<dbReference type="OrthoDB" id="9801622at2"/>
<feature type="transmembrane region" description="Helical" evidence="1">
    <location>
        <begin position="152"/>
        <end position="171"/>
    </location>
</feature>
<dbReference type="PANTHER" id="PTHR14969">
    <property type="entry name" value="SPHINGOSINE-1-PHOSPHATE PHOSPHOHYDROLASE"/>
    <property type="match status" value="1"/>
</dbReference>
<dbReference type="EMBL" id="FN645454">
    <property type="protein sequence ID" value="CBI76229.1"/>
    <property type="molecule type" value="Genomic_DNA"/>
</dbReference>
<evidence type="ECO:0000259" key="2">
    <source>
        <dbReference type="SMART" id="SM00014"/>
    </source>
</evidence>
<dbReference type="GO" id="GO:0050380">
    <property type="term" value="F:undecaprenyl-diphosphatase activity"/>
    <property type="evidence" value="ECO:0007669"/>
    <property type="project" value="InterPro"/>
</dbReference>
<feature type="transmembrane region" description="Helical" evidence="1">
    <location>
        <begin position="24"/>
        <end position="51"/>
    </location>
</feature>
<dbReference type="InterPro" id="IPR036938">
    <property type="entry name" value="PAP2/HPO_sf"/>
</dbReference>
<dbReference type="InterPro" id="IPR033879">
    <property type="entry name" value="UPP_Pase"/>
</dbReference>
<dbReference type="eggNOG" id="COG0671">
    <property type="taxonomic scope" value="Bacteria"/>
</dbReference>
<feature type="transmembrane region" description="Helical" evidence="1">
    <location>
        <begin position="58"/>
        <end position="81"/>
    </location>
</feature>
<name>E6YH91_BARC7</name>
<dbReference type="InterPro" id="IPR000326">
    <property type="entry name" value="PAP2/HPO"/>
</dbReference>
<dbReference type="GO" id="GO:0005886">
    <property type="term" value="C:plasma membrane"/>
    <property type="evidence" value="ECO:0007669"/>
    <property type="project" value="InterPro"/>
</dbReference>
<keyword evidence="1" id="KW-0812">Transmembrane</keyword>
<accession>E6YH91</accession>
<evidence type="ECO:0000313" key="4">
    <source>
        <dbReference type="Proteomes" id="UP000009101"/>
    </source>
</evidence>
<dbReference type="SUPFAM" id="SSF48317">
    <property type="entry name" value="Acid phosphatase/Vanadium-dependent haloperoxidase"/>
    <property type="match status" value="1"/>
</dbReference>
<organism evidence="3 4">
    <name type="scientific">Bartonella clarridgeiae (strain CCUG 45776 / CIP 104772 / 73)</name>
    <dbReference type="NCBI Taxonomy" id="696125"/>
    <lineage>
        <taxon>Bacteria</taxon>
        <taxon>Pseudomonadati</taxon>
        <taxon>Pseudomonadota</taxon>
        <taxon>Alphaproteobacteria</taxon>
        <taxon>Hyphomicrobiales</taxon>
        <taxon>Bartonellaceae</taxon>
        <taxon>Bartonella</taxon>
    </lineage>
</organism>
<dbReference type="Proteomes" id="UP000009101">
    <property type="component" value="Chromosome"/>
</dbReference>
<feature type="transmembrane region" description="Helical" evidence="1">
    <location>
        <begin position="128"/>
        <end position="146"/>
    </location>
</feature>
<keyword evidence="1" id="KW-1133">Transmembrane helix</keyword>
<reference evidence="3 4" key="2">
    <citation type="journal article" date="2011" name="PLoS Genet.">
        <title>Parallel evolution of a type IV secretion system in radiating lineages of the host-restricted bacterial pathogen Bartonella.</title>
        <authorList>
            <person name="Engel P."/>
            <person name="Salzburger W."/>
            <person name="Liesch M."/>
            <person name="Chang C.C."/>
            <person name="Maruyama S."/>
            <person name="Lanz C."/>
            <person name="Calteau A."/>
            <person name="Lajus A."/>
            <person name="Medigue C."/>
            <person name="Schuster S.C."/>
            <person name="Dehio C."/>
        </authorList>
    </citation>
    <scope>NUCLEOTIDE SEQUENCE [LARGE SCALE GENOMIC DNA]</scope>
    <source>
        <strain evidence="4">CIP 104772 / 73</strain>
    </source>
</reference>
<dbReference type="CDD" id="cd03385">
    <property type="entry name" value="PAP2_BcrC_like"/>
    <property type="match status" value="1"/>
</dbReference>